<evidence type="ECO:0000256" key="5">
    <source>
        <dbReference type="ARBA" id="ARBA00023136"/>
    </source>
</evidence>
<feature type="transmembrane region" description="Helical" evidence="10">
    <location>
        <begin position="96"/>
        <end position="116"/>
    </location>
</feature>
<evidence type="ECO:0000256" key="7">
    <source>
        <dbReference type="ARBA" id="ARBA00035120"/>
    </source>
</evidence>
<evidence type="ECO:0000256" key="1">
    <source>
        <dbReference type="ARBA" id="ARBA00004651"/>
    </source>
</evidence>
<evidence type="ECO:0000256" key="3">
    <source>
        <dbReference type="ARBA" id="ARBA00022692"/>
    </source>
</evidence>
<dbReference type="PANTHER" id="PTHR28259">
    <property type="entry name" value="FLUORIDE EXPORT PROTEIN 1-RELATED"/>
    <property type="match status" value="1"/>
</dbReference>
<evidence type="ECO:0000256" key="4">
    <source>
        <dbReference type="ARBA" id="ARBA00022989"/>
    </source>
</evidence>
<keyword evidence="12" id="KW-1185">Reference proteome</keyword>
<organism evidence="11 12">
    <name type="scientific">Blautia hansenii</name>
    <name type="common">Ruminococcus hansenii</name>
    <dbReference type="NCBI Taxonomy" id="1322"/>
    <lineage>
        <taxon>Bacteria</taxon>
        <taxon>Bacillati</taxon>
        <taxon>Bacillota</taxon>
        <taxon>Clostridia</taxon>
        <taxon>Lachnospirales</taxon>
        <taxon>Lachnospiraceae</taxon>
        <taxon>Blautia</taxon>
    </lineage>
</organism>
<dbReference type="Proteomes" id="UP000822142">
    <property type="component" value="Unassembled WGS sequence"/>
</dbReference>
<evidence type="ECO:0000256" key="9">
    <source>
        <dbReference type="ARBA" id="ARBA00049940"/>
    </source>
</evidence>
<evidence type="ECO:0000256" key="6">
    <source>
        <dbReference type="ARBA" id="ARBA00023303"/>
    </source>
</evidence>
<name>A0ABX2I7I0_BLAHA</name>
<evidence type="ECO:0000256" key="2">
    <source>
        <dbReference type="ARBA" id="ARBA00022475"/>
    </source>
</evidence>
<keyword evidence="10" id="KW-0479">Metal-binding</keyword>
<dbReference type="HAMAP" id="MF_00454">
    <property type="entry name" value="FluC"/>
    <property type="match status" value="1"/>
</dbReference>
<accession>A0ABX2I7I0</accession>
<dbReference type="PANTHER" id="PTHR28259:SF1">
    <property type="entry name" value="FLUORIDE EXPORT PROTEIN 1-RELATED"/>
    <property type="match status" value="1"/>
</dbReference>
<keyword evidence="3 10" id="KW-0812">Transmembrane</keyword>
<comment type="caution">
    <text evidence="11">The sequence shown here is derived from an EMBL/GenBank/DDBJ whole genome shotgun (WGS) entry which is preliminary data.</text>
</comment>
<comment type="subcellular location">
    <subcellularLocation>
        <location evidence="1 10">Cell membrane</location>
        <topology evidence="1 10">Multi-pass membrane protein</topology>
    </subcellularLocation>
</comment>
<keyword evidence="4 10" id="KW-1133">Transmembrane helix</keyword>
<dbReference type="Pfam" id="PF02537">
    <property type="entry name" value="CRCB"/>
    <property type="match status" value="1"/>
</dbReference>
<feature type="transmembrane region" description="Helical" evidence="10">
    <location>
        <begin position="66"/>
        <end position="84"/>
    </location>
</feature>
<evidence type="ECO:0000313" key="11">
    <source>
        <dbReference type="EMBL" id="NSJ86179.1"/>
    </source>
</evidence>
<comment type="catalytic activity">
    <reaction evidence="8">
        <text>fluoride(in) = fluoride(out)</text>
        <dbReference type="Rhea" id="RHEA:76159"/>
        <dbReference type="ChEBI" id="CHEBI:17051"/>
    </reaction>
    <physiologicalReaction direction="left-to-right" evidence="8">
        <dbReference type="Rhea" id="RHEA:76160"/>
    </physiologicalReaction>
</comment>
<comment type="activity regulation">
    <text evidence="10">Na(+) is not transported, but it plays an essential structural role and its presence is essential for fluoride channel function.</text>
</comment>
<comment type="function">
    <text evidence="9 10">Fluoride-specific ion channel. Important for reducing fluoride concentration in the cell, thus reducing its toxicity.</text>
</comment>
<evidence type="ECO:0000313" key="12">
    <source>
        <dbReference type="Proteomes" id="UP000822142"/>
    </source>
</evidence>
<keyword evidence="5 10" id="KW-0472">Membrane</keyword>
<proteinExistence type="inferred from homology"/>
<feature type="transmembrane region" description="Helical" evidence="10">
    <location>
        <begin position="33"/>
        <end position="54"/>
    </location>
</feature>
<evidence type="ECO:0000256" key="10">
    <source>
        <dbReference type="HAMAP-Rule" id="MF_00454"/>
    </source>
</evidence>
<gene>
    <name evidence="10 11" type="primary">crcB</name>
    <name evidence="10" type="synonym">fluC</name>
    <name evidence="11" type="ORF">G5A70_08350</name>
</gene>
<keyword evidence="6 10" id="KW-0407">Ion channel</keyword>
<keyword evidence="10" id="KW-0406">Ion transport</keyword>
<dbReference type="NCBIfam" id="TIGR00494">
    <property type="entry name" value="crcB"/>
    <property type="match status" value="1"/>
</dbReference>
<feature type="binding site" evidence="10">
    <location>
        <position position="77"/>
    </location>
    <ligand>
        <name>Na(+)</name>
        <dbReference type="ChEBI" id="CHEBI:29101"/>
        <note>structural</note>
    </ligand>
</feature>
<evidence type="ECO:0000256" key="8">
    <source>
        <dbReference type="ARBA" id="ARBA00035585"/>
    </source>
</evidence>
<comment type="similarity">
    <text evidence="7 10">Belongs to the fluoride channel Fluc/FEX (TC 1.A.43) family.</text>
</comment>
<keyword evidence="2 10" id="KW-1003">Cell membrane</keyword>
<keyword evidence="10" id="KW-0915">Sodium</keyword>
<keyword evidence="10" id="KW-0813">Transport</keyword>
<protein>
    <recommendedName>
        <fullName evidence="10">Fluoride-specific ion channel FluC</fullName>
    </recommendedName>
</protein>
<dbReference type="EMBL" id="JAAITA010000009">
    <property type="protein sequence ID" value="NSJ86179.1"/>
    <property type="molecule type" value="Genomic_DNA"/>
</dbReference>
<feature type="binding site" evidence="10">
    <location>
        <position position="74"/>
    </location>
    <ligand>
        <name>Na(+)</name>
        <dbReference type="ChEBI" id="CHEBI:29101"/>
        <note>structural</note>
    </ligand>
</feature>
<sequence>MLNCLFVGIGGFAGAICRYLMGMIPLQDKSGFPWITLCINAIGAFVIGLVTAAAAKNGWGDSHLVLFLKTGVCGGFTTFSTFALESSSLMKQGKTGTAAVYMVLSVGICLAMVMLGQKLIVK</sequence>
<dbReference type="InterPro" id="IPR003691">
    <property type="entry name" value="FluC"/>
</dbReference>
<dbReference type="RefSeq" id="WP_173749208.1">
    <property type="nucleotide sequence ID" value="NZ_JAAITA010000009.1"/>
</dbReference>
<reference evidence="11 12" key="1">
    <citation type="journal article" date="2020" name="Cell Host Microbe">
        <title>Functional and Genomic Variation between Human-Derived Isolates of Lachnospiraceae Reveals Inter- and Intra-Species Diversity.</title>
        <authorList>
            <person name="Sorbara M.T."/>
            <person name="Littmann E.R."/>
            <person name="Fontana E."/>
            <person name="Moody T.U."/>
            <person name="Kohout C.E."/>
            <person name="Gjonbalaj M."/>
            <person name="Eaton V."/>
            <person name="Seok R."/>
            <person name="Leiner I.M."/>
            <person name="Pamer E.G."/>
        </authorList>
    </citation>
    <scope>NUCLEOTIDE SEQUENCE [LARGE SCALE GENOMIC DNA]</scope>
    <source>
        <strain evidence="11 12">MSK.15.26</strain>
    </source>
</reference>